<evidence type="ECO:0000256" key="7">
    <source>
        <dbReference type="ARBA" id="ARBA00022982"/>
    </source>
</evidence>
<gene>
    <name evidence="15" type="primary">Uqcrb</name>
    <name evidence="15" type="ORF">EVAR_79741_1</name>
</gene>
<protein>
    <recommendedName>
        <fullName evidence="3">Cytochrome b-c1 complex subunit 7</fullName>
    </recommendedName>
    <alternativeName>
        <fullName evidence="11">Complex III subunit 7</fullName>
    </alternativeName>
    <alternativeName>
        <fullName evidence="10">Complex III subunit VII</fullName>
    </alternativeName>
    <alternativeName>
        <fullName evidence="12">Ubiquinol-cytochrome c reductase complex 14 kDa protein</fullName>
    </alternativeName>
</protein>
<evidence type="ECO:0000313" key="15">
    <source>
        <dbReference type="EMBL" id="GBP11070.1"/>
    </source>
</evidence>
<keyword evidence="5" id="KW-0679">Respiratory chain</keyword>
<dbReference type="InterPro" id="IPR036397">
    <property type="entry name" value="RNaseH_sf"/>
</dbReference>
<evidence type="ECO:0000256" key="3">
    <source>
        <dbReference type="ARBA" id="ARBA00016323"/>
    </source>
</evidence>
<dbReference type="GO" id="GO:0005743">
    <property type="term" value="C:mitochondrial inner membrane"/>
    <property type="evidence" value="ECO:0007669"/>
    <property type="project" value="UniProtKB-SubCell"/>
</dbReference>
<evidence type="ECO:0000256" key="1">
    <source>
        <dbReference type="ARBA" id="ARBA00004443"/>
    </source>
</evidence>
<evidence type="ECO:0000256" key="13">
    <source>
        <dbReference type="ARBA" id="ARBA00038521"/>
    </source>
</evidence>
<comment type="subunit">
    <text evidence="14">Component of the ubiquinol-cytochrome c oxidoreductase (cytochrome b-c1 complex, complex III, CIII), a multisubunit enzyme composed of 11 subunits. The complex is composed of 3 respiratory subunits cytochrome b, cytochrome c1 and Rieske protein UQCRFS1, 2 core protein subunits UQCRC1/QCR1 and UQCRC2/QCR2, and 6 low-molecular weight protein subunits UQCRH/QCR6, UQCRB/QCR7, UQCRQ/QCR8, UQCR10/QCR9, UQCR11/QCR10 and subunit 9, the cleavage product of Rieske protein UQCRFS1. The complex exists as an obligatory dimer and forms supercomplexes (SCs) in the inner mitochondrial membrane with NADH-ubiquinone oxidoreductase (complex I, CI) and cytochrome c oxidase (complex IV, CIV), resulting in different assemblies (supercomplex SCI(1)III(2)IV(1) and megacomplex MCI(2)III(2)IV(2)).</text>
</comment>
<dbReference type="InterPro" id="IPR003197">
    <property type="entry name" value="QCR7"/>
</dbReference>
<dbReference type="GO" id="GO:0045275">
    <property type="term" value="C:respiratory chain complex III"/>
    <property type="evidence" value="ECO:0007669"/>
    <property type="project" value="InterPro"/>
</dbReference>
<evidence type="ECO:0000256" key="9">
    <source>
        <dbReference type="ARBA" id="ARBA00023136"/>
    </source>
</evidence>
<evidence type="ECO:0000256" key="6">
    <source>
        <dbReference type="ARBA" id="ARBA00022792"/>
    </source>
</evidence>
<keyword evidence="6" id="KW-0999">Mitochondrion inner membrane</keyword>
<evidence type="ECO:0000256" key="14">
    <source>
        <dbReference type="ARBA" id="ARBA00046393"/>
    </source>
</evidence>
<comment type="subcellular location">
    <subcellularLocation>
        <location evidence="1">Mitochondrion inner membrane</location>
        <topology evidence="1">Peripheral membrane protein</topology>
        <orientation evidence="1">Matrix side</orientation>
    </subcellularLocation>
</comment>
<sequence>MGPIRTIPLEEQNTVNAEWCTSICLPNVLEKVREKRPRIRVLLHYDNASPHTANKTISFLTFERYIHAYSFESSLKLNLLRPASSIRPFSHPFSFILPAALEIVRSGGSHGVVFSKLGAAARSDVISLTVGVVGGPHRLGPGWQMPPQLYNQSQTGLLRDDCLYETEDVQEALRRIPSHVVDERNFRLVRAMQLSLQKSILPKDQWTKFEEDELYLTPMVEQVKKERLEKEEWEKNY</sequence>
<evidence type="ECO:0000313" key="16">
    <source>
        <dbReference type="Proteomes" id="UP000299102"/>
    </source>
</evidence>
<keyword evidence="9" id="KW-0472">Membrane</keyword>
<evidence type="ECO:0000256" key="5">
    <source>
        <dbReference type="ARBA" id="ARBA00022660"/>
    </source>
</evidence>
<reference evidence="15 16" key="1">
    <citation type="journal article" date="2019" name="Commun. Biol.">
        <title>The bagworm genome reveals a unique fibroin gene that provides high tensile strength.</title>
        <authorList>
            <person name="Kono N."/>
            <person name="Nakamura H."/>
            <person name="Ohtoshi R."/>
            <person name="Tomita M."/>
            <person name="Numata K."/>
            <person name="Arakawa K."/>
        </authorList>
    </citation>
    <scope>NUCLEOTIDE SEQUENCE [LARGE SCALE GENOMIC DNA]</scope>
</reference>
<dbReference type="Pfam" id="PF02271">
    <property type="entry name" value="UCR_14kD"/>
    <property type="match status" value="1"/>
</dbReference>
<dbReference type="Gene3D" id="3.30.420.10">
    <property type="entry name" value="Ribonuclease H-like superfamily/Ribonuclease H"/>
    <property type="match status" value="1"/>
</dbReference>
<keyword evidence="4" id="KW-0813">Transport</keyword>
<proteinExistence type="inferred from homology"/>
<keyword evidence="8" id="KW-0496">Mitochondrion</keyword>
<dbReference type="AlphaFoldDB" id="A0A4C1TBV6"/>
<dbReference type="PANTHER" id="PTHR12022:SF0">
    <property type="entry name" value="CYTOCHROME B-C1 COMPLEX SUBUNIT 7"/>
    <property type="match status" value="1"/>
</dbReference>
<dbReference type="PANTHER" id="PTHR12022">
    <property type="entry name" value="UBIQUINOL-CYTOCHROME C REDUCTASE COMPLEX 14 KD PROTEIN"/>
    <property type="match status" value="1"/>
</dbReference>
<evidence type="ECO:0000256" key="10">
    <source>
        <dbReference type="ARBA" id="ARBA00031021"/>
    </source>
</evidence>
<dbReference type="Gene3D" id="1.10.1090.10">
    <property type="entry name" value="Cytochrome b-c1 complex subunit 7"/>
    <property type="match status" value="1"/>
</dbReference>
<comment type="subunit">
    <text evidence="13">Component of the ubiquinol-cytochrome c oxidoreductase (cytochrome b-c1 complex, complex III, CIII), a multisubunit enzyme composed of 3 respiratory subunits cytochrome b, cytochrome c1 and Rieske protein, 2 core protein subunits, and additional low-molecular weight protein subunits. The complex exists as an obligatory dimer and forms supercomplexes (SCs) in the inner mitochondrial membrane with cytochrome c oxidase (complex IV, CIV).</text>
</comment>
<comment type="caution">
    <text evidence="15">The sequence shown here is derived from an EMBL/GenBank/DDBJ whole genome shotgun (WGS) entry which is preliminary data.</text>
</comment>
<comment type="similarity">
    <text evidence="2">Belongs to the UQCRB/QCR7 family.</text>
</comment>
<organism evidence="15 16">
    <name type="scientific">Eumeta variegata</name>
    <name type="common">Bagworm moth</name>
    <name type="synonym">Eumeta japonica</name>
    <dbReference type="NCBI Taxonomy" id="151549"/>
    <lineage>
        <taxon>Eukaryota</taxon>
        <taxon>Metazoa</taxon>
        <taxon>Ecdysozoa</taxon>
        <taxon>Arthropoda</taxon>
        <taxon>Hexapoda</taxon>
        <taxon>Insecta</taxon>
        <taxon>Pterygota</taxon>
        <taxon>Neoptera</taxon>
        <taxon>Endopterygota</taxon>
        <taxon>Lepidoptera</taxon>
        <taxon>Glossata</taxon>
        <taxon>Ditrysia</taxon>
        <taxon>Tineoidea</taxon>
        <taxon>Psychidae</taxon>
        <taxon>Oiketicinae</taxon>
        <taxon>Eumeta</taxon>
    </lineage>
</organism>
<evidence type="ECO:0000256" key="11">
    <source>
        <dbReference type="ARBA" id="ARBA00031684"/>
    </source>
</evidence>
<evidence type="ECO:0000256" key="4">
    <source>
        <dbReference type="ARBA" id="ARBA00022448"/>
    </source>
</evidence>
<keyword evidence="16" id="KW-1185">Reference proteome</keyword>
<dbReference type="GO" id="GO:0003676">
    <property type="term" value="F:nucleic acid binding"/>
    <property type="evidence" value="ECO:0007669"/>
    <property type="project" value="InterPro"/>
</dbReference>
<evidence type="ECO:0000256" key="8">
    <source>
        <dbReference type="ARBA" id="ARBA00023128"/>
    </source>
</evidence>
<accession>A0A4C1TBV6</accession>
<evidence type="ECO:0000256" key="2">
    <source>
        <dbReference type="ARBA" id="ARBA00008554"/>
    </source>
</evidence>
<dbReference type="InterPro" id="IPR036544">
    <property type="entry name" value="QCR7_sf"/>
</dbReference>
<name>A0A4C1TBV6_EUMVA</name>
<keyword evidence="7" id="KW-0249">Electron transport</keyword>
<evidence type="ECO:0000256" key="12">
    <source>
        <dbReference type="ARBA" id="ARBA00032927"/>
    </source>
</evidence>
<dbReference type="GO" id="GO:0006122">
    <property type="term" value="P:mitochondrial electron transport, ubiquinol to cytochrome c"/>
    <property type="evidence" value="ECO:0007669"/>
    <property type="project" value="InterPro"/>
</dbReference>
<dbReference type="EMBL" id="BGZK01000044">
    <property type="protein sequence ID" value="GBP11070.1"/>
    <property type="molecule type" value="Genomic_DNA"/>
</dbReference>
<dbReference type="STRING" id="151549.A0A4C1TBV6"/>
<dbReference type="Proteomes" id="UP000299102">
    <property type="component" value="Unassembled WGS sequence"/>
</dbReference>
<dbReference type="FunFam" id="1.10.1090.10:FF:000001">
    <property type="entry name" value="Cytochrome b-c1 complex subunit 7"/>
    <property type="match status" value="1"/>
</dbReference>
<dbReference type="OrthoDB" id="425749at2759"/>
<dbReference type="SUPFAM" id="SSF81524">
    <property type="entry name" value="14 kDa protein of cytochrome bc1 complex (Ubiquinol-cytochrome c reductase)"/>
    <property type="match status" value="1"/>
</dbReference>